<reference evidence="2 3" key="1">
    <citation type="submission" date="2014-04" db="EMBL/GenBank/DDBJ databases">
        <authorList>
            <consortium name="DOE Joint Genome Institute"/>
            <person name="Kuo A."/>
            <person name="Kohler A."/>
            <person name="Costa M.D."/>
            <person name="Nagy L.G."/>
            <person name="Floudas D."/>
            <person name="Copeland A."/>
            <person name="Barry K.W."/>
            <person name="Cichocki N."/>
            <person name="Veneault-Fourrey C."/>
            <person name="LaButti K."/>
            <person name="Lindquist E.A."/>
            <person name="Lipzen A."/>
            <person name="Lundell T."/>
            <person name="Morin E."/>
            <person name="Murat C."/>
            <person name="Sun H."/>
            <person name="Tunlid A."/>
            <person name="Henrissat B."/>
            <person name="Grigoriev I.V."/>
            <person name="Hibbett D.S."/>
            <person name="Martin F."/>
            <person name="Nordberg H.P."/>
            <person name="Cantor M.N."/>
            <person name="Hua S.X."/>
        </authorList>
    </citation>
    <scope>NUCLEOTIDE SEQUENCE [LARGE SCALE GENOMIC DNA]</scope>
    <source>
        <strain evidence="2 3">Marx 270</strain>
    </source>
</reference>
<dbReference type="InParanoid" id="A0A0C3JEJ5"/>
<accession>A0A0C3JEJ5</accession>
<protein>
    <submittedName>
        <fullName evidence="2">Uncharacterized protein</fullName>
    </submittedName>
</protein>
<feature type="compositionally biased region" description="Polar residues" evidence="1">
    <location>
        <begin position="1"/>
        <end position="10"/>
    </location>
</feature>
<evidence type="ECO:0000313" key="3">
    <source>
        <dbReference type="Proteomes" id="UP000054217"/>
    </source>
</evidence>
<evidence type="ECO:0000313" key="2">
    <source>
        <dbReference type="EMBL" id="KIN96041.1"/>
    </source>
</evidence>
<sequence length="80" mass="9285">MSHRTLSSTRYNDEIWTLAPSPSRSRSTAPPGGNRLKQRYHPESNPRGYSNSYIRHAIRTPNLRRPRLDDYLSAQELCVM</sequence>
<name>A0A0C3JEJ5_PISTI</name>
<dbReference type="EMBL" id="KN832054">
    <property type="protein sequence ID" value="KIN96041.1"/>
    <property type="molecule type" value="Genomic_DNA"/>
</dbReference>
<dbReference type="AlphaFoldDB" id="A0A0C3JEJ5"/>
<dbReference type="HOGENOM" id="CLU_2596669_0_0_1"/>
<evidence type="ECO:0000256" key="1">
    <source>
        <dbReference type="SAM" id="MobiDB-lite"/>
    </source>
</evidence>
<feature type="compositionally biased region" description="Low complexity" evidence="1">
    <location>
        <begin position="19"/>
        <end position="31"/>
    </location>
</feature>
<proteinExistence type="predicted"/>
<reference evidence="3" key="2">
    <citation type="submission" date="2015-01" db="EMBL/GenBank/DDBJ databases">
        <title>Evolutionary Origins and Diversification of the Mycorrhizal Mutualists.</title>
        <authorList>
            <consortium name="DOE Joint Genome Institute"/>
            <consortium name="Mycorrhizal Genomics Consortium"/>
            <person name="Kohler A."/>
            <person name="Kuo A."/>
            <person name="Nagy L.G."/>
            <person name="Floudas D."/>
            <person name="Copeland A."/>
            <person name="Barry K.W."/>
            <person name="Cichocki N."/>
            <person name="Veneault-Fourrey C."/>
            <person name="LaButti K."/>
            <person name="Lindquist E.A."/>
            <person name="Lipzen A."/>
            <person name="Lundell T."/>
            <person name="Morin E."/>
            <person name="Murat C."/>
            <person name="Riley R."/>
            <person name="Ohm R."/>
            <person name="Sun H."/>
            <person name="Tunlid A."/>
            <person name="Henrissat B."/>
            <person name="Grigoriev I.V."/>
            <person name="Hibbett D.S."/>
            <person name="Martin F."/>
        </authorList>
    </citation>
    <scope>NUCLEOTIDE SEQUENCE [LARGE SCALE GENOMIC DNA]</scope>
    <source>
        <strain evidence="3">Marx 270</strain>
    </source>
</reference>
<keyword evidence="3" id="KW-1185">Reference proteome</keyword>
<dbReference type="Proteomes" id="UP000054217">
    <property type="component" value="Unassembled WGS sequence"/>
</dbReference>
<feature type="non-terminal residue" evidence="2">
    <location>
        <position position="80"/>
    </location>
</feature>
<gene>
    <name evidence="2" type="ORF">M404DRAFT_1007011</name>
</gene>
<organism evidence="2 3">
    <name type="scientific">Pisolithus tinctorius Marx 270</name>
    <dbReference type="NCBI Taxonomy" id="870435"/>
    <lineage>
        <taxon>Eukaryota</taxon>
        <taxon>Fungi</taxon>
        <taxon>Dikarya</taxon>
        <taxon>Basidiomycota</taxon>
        <taxon>Agaricomycotina</taxon>
        <taxon>Agaricomycetes</taxon>
        <taxon>Agaricomycetidae</taxon>
        <taxon>Boletales</taxon>
        <taxon>Sclerodermatineae</taxon>
        <taxon>Pisolithaceae</taxon>
        <taxon>Pisolithus</taxon>
    </lineage>
</organism>
<feature type="region of interest" description="Disordered" evidence="1">
    <location>
        <begin position="1"/>
        <end position="52"/>
    </location>
</feature>